<sequence length="508" mass="56537">MNYKKCRAFFGIPLIFASLCTYTFASVVSSEEKEAQSKYSFPKTVPPSPQVISWLYAEYLDANEKVEKLTFKDYLKLAGYVPSCSHQEGRDNVSIESSGIRRISIPSKPVAGELHVKVLLIDFKDKVGRLPRKHYENLLFSDKKLLSGSMKDYYKEVSLDKVSIKGSVHGWLRMPNPYSYYTNGESGGEWGSYPRNAPRMAEDAVKVALKKGISFEKELDVLDNGIITALFLIHAGSGAERLHPSIRGNDIWSHKWNLRTPIQVSPGLHASTYLTVPHDCDVGVCSHELGHLAFQWDDFYDPNYDEDGKTWDGSGMWDLMASGSYGGGGARPVHPAALHKMQHKWVETETIDASTMEGDKMSLTLPPFTTMPGYKIIKLTSPAFKPTQYLLLENRMRVGFDSRLPGEGLLVWKVDESKEMFSPDSPGLQLVQADGQHDLENAFDDNQGDGGDPFPGTKNVVDLNDESRDPARPITSFKGGALSGINLSDITRALSGEVSFTITYIKRD</sequence>
<dbReference type="PANTHER" id="PTHR41775:SF1">
    <property type="entry name" value="PEPTIDASE M6-LIKE DOMAIN-CONTAINING PROTEIN"/>
    <property type="match status" value="1"/>
</dbReference>
<dbReference type="PANTHER" id="PTHR41775">
    <property type="entry name" value="SECRETED PROTEIN-RELATED"/>
    <property type="match status" value="1"/>
</dbReference>
<keyword evidence="1" id="KW-0732">Signal</keyword>
<dbReference type="EMBL" id="JAFKGL010000019">
    <property type="protein sequence ID" value="MBN9413279.1"/>
    <property type="molecule type" value="Genomic_DNA"/>
</dbReference>
<protein>
    <submittedName>
        <fullName evidence="3">M6 family metalloprotease domain-containing protein</fullName>
    </submittedName>
</protein>
<feature type="chain" id="PRO_5035148539" evidence="1">
    <location>
        <begin position="26"/>
        <end position="508"/>
    </location>
</feature>
<evidence type="ECO:0000313" key="4">
    <source>
        <dbReference type="Proteomes" id="UP000664414"/>
    </source>
</evidence>
<dbReference type="GO" id="GO:0006508">
    <property type="term" value="P:proteolysis"/>
    <property type="evidence" value="ECO:0007669"/>
    <property type="project" value="InterPro"/>
</dbReference>
<evidence type="ECO:0000313" key="3">
    <source>
        <dbReference type="EMBL" id="MBN9413279.1"/>
    </source>
</evidence>
<organism evidence="3 4">
    <name type="scientific">Candidatus Paracaedimonas acanthamoebae</name>
    <dbReference type="NCBI Taxonomy" id="244581"/>
    <lineage>
        <taxon>Bacteria</taxon>
        <taxon>Pseudomonadati</taxon>
        <taxon>Pseudomonadota</taxon>
        <taxon>Alphaproteobacteria</taxon>
        <taxon>Holosporales</taxon>
        <taxon>Caedimonadaceae</taxon>
        <taxon>Candidatus Paracaedimonas</taxon>
    </lineage>
</organism>
<dbReference type="GO" id="GO:0008237">
    <property type="term" value="F:metallopeptidase activity"/>
    <property type="evidence" value="ECO:0007669"/>
    <property type="project" value="UniProtKB-KW"/>
</dbReference>
<feature type="domain" description="Peptidase M6-like" evidence="2">
    <location>
        <begin position="131"/>
        <end position="347"/>
    </location>
</feature>
<keyword evidence="3" id="KW-0378">Hydrolase</keyword>
<dbReference type="AlphaFoldDB" id="A0A8J7TVR3"/>
<name>A0A8J7TVR3_9PROT</name>
<dbReference type="Proteomes" id="UP000664414">
    <property type="component" value="Unassembled WGS sequence"/>
</dbReference>
<dbReference type="InterPro" id="IPR008757">
    <property type="entry name" value="Peptidase_M6-like_domain"/>
</dbReference>
<dbReference type="Pfam" id="PF05547">
    <property type="entry name" value="Peptidase_M6"/>
    <property type="match status" value="1"/>
</dbReference>
<evidence type="ECO:0000259" key="2">
    <source>
        <dbReference type="Pfam" id="PF05547"/>
    </source>
</evidence>
<proteinExistence type="predicted"/>
<keyword evidence="3" id="KW-0482">Metalloprotease</keyword>
<comment type="caution">
    <text evidence="3">The sequence shown here is derived from an EMBL/GenBank/DDBJ whole genome shotgun (WGS) entry which is preliminary data.</text>
</comment>
<dbReference type="NCBIfam" id="TIGR03296">
    <property type="entry name" value="M6dom_TIGR03296"/>
    <property type="match status" value="1"/>
</dbReference>
<reference evidence="3" key="1">
    <citation type="submission" date="2021-02" db="EMBL/GenBank/DDBJ databases">
        <title>Thiocyanate and organic carbon inputs drive convergent selection for specific autotrophic Afipia and Thiobacillus strains within complex microbiomes.</title>
        <authorList>
            <person name="Huddy R.J."/>
            <person name="Sachdeva R."/>
            <person name="Kadzinga F."/>
            <person name="Kantor R.S."/>
            <person name="Harrison S.T.L."/>
            <person name="Banfield J.F."/>
        </authorList>
    </citation>
    <scope>NUCLEOTIDE SEQUENCE</scope>
    <source>
        <strain evidence="3">SCN18_10_11_15_R4_P_38_20</strain>
    </source>
</reference>
<feature type="signal peptide" evidence="1">
    <location>
        <begin position="1"/>
        <end position="25"/>
    </location>
</feature>
<keyword evidence="3" id="KW-0645">Protease</keyword>
<accession>A0A8J7TVR3</accession>
<evidence type="ECO:0000256" key="1">
    <source>
        <dbReference type="SAM" id="SignalP"/>
    </source>
</evidence>
<gene>
    <name evidence="3" type="ORF">J0H12_05080</name>
</gene>